<dbReference type="PANTHER" id="PTHR40274:SF4">
    <property type="entry name" value="BLL1406 PROTEIN"/>
    <property type="match status" value="1"/>
</dbReference>
<dbReference type="InterPro" id="IPR011042">
    <property type="entry name" value="6-blade_b-propeller_TolB-like"/>
</dbReference>
<sequence>MAFGPDGRLYVAQFLAGQISAVDPATGDVEVVVPPDGPLHSPDDLAFDTDGAMYVTDLVPGRVWRRDPAGNFTLVTDAITAPNGIACVGTRVFANEMIPGGRLLELPVAGGEPAVLTAGLAMGNAMQLGPDGQLYYPHMLTGEVFRIPLDGGEPELVAADVPDPVAVRFDRGGALLVLSRGETGTVTRVDLTGTGDRSAIVSELNALDNAAFDAENRMFVSSYAHGGVAELAADGRTRQIVPRGLGGPFGVTIDLGGGVHVADHYRLAQPADQLSGRPGDDVATTELLNFVHGVAADGDLLHTTSQYGDVRTYDRRSGTARTRARGLDRPLGIAVRADGTLLVAESGAGRVVAIDHDDQVSVLAEGLGRPIDVAVDAGQRCYVSDEQLAAVYRVEDGVPALLADGLGTPQGITVHDGIMYVVETTHRRLLAIDLATGDVEIEADALPVMSPAGREPGLFVVPGLPGMPRPFAGIAATADGSLVIAANGDGGVLLLHPEETAP</sequence>
<dbReference type="Gene3D" id="2.120.10.30">
    <property type="entry name" value="TolB, C-terminal domain"/>
    <property type="match status" value="3"/>
</dbReference>
<dbReference type="SUPFAM" id="SSF63825">
    <property type="entry name" value="YWTD domain"/>
    <property type="match status" value="1"/>
</dbReference>
<organism evidence="1 2">
    <name type="scientific">Nonomuraea jabiensis</name>
    <dbReference type="NCBI Taxonomy" id="882448"/>
    <lineage>
        <taxon>Bacteria</taxon>
        <taxon>Bacillati</taxon>
        <taxon>Actinomycetota</taxon>
        <taxon>Actinomycetes</taxon>
        <taxon>Streptosporangiales</taxon>
        <taxon>Streptosporangiaceae</taxon>
        <taxon>Nonomuraea</taxon>
    </lineage>
</organism>
<dbReference type="InterPro" id="IPR051344">
    <property type="entry name" value="Vgb"/>
</dbReference>
<dbReference type="AlphaFoldDB" id="A0A7W9GGZ0"/>
<dbReference type="Proteomes" id="UP000579153">
    <property type="component" value="Unassembled WGS sequence"/>
</dbReference>
<accession>A0A7W9GGZ0</accession>
<dbReference type="SUPFAM" id="SSF63829">
    <property type="entry name" value="Calcium-dependent phosphotriesterase"/>
    <property type="match status" value="1"/>
</dbReference>
<evidence type="ECO:0000313" key="2">
    <source>
        <dbReference type="Proteomes" id="UP000579153"/>
    </source>
</evidence>
<keyword evidence="2" id="KW-1185">Reference proteome</keyword>
<dbReference type="PANTHER" id="PTHR40274">
    <property type="entry name" value="VIRGINIAMYCIN B LYASE"/>
    <property type="match status" value="1"/>
</dbReference>
<reference evidence="1 2" key="1">
    <citation type="submission" date="2020-08" db="EMBL/GenBank/DDBJ databases">
        <title>Sequencing the genomes of 1000 actinobacteria strains.</title>
        <authorList>
            <person name="Klenk H.-P."/>
        </authorList>
    </citation>
    <scope>NUCLEOTIDE SEQUENCE [LARGE SCALE GENOMIC DNA]</scope>
    <source>
        <strain evidence="1 2">DSM 45507</strain>
    </source>
</reference>
<gene>
    <name evidence="1" type="ORF">HD596_010167</name>
</gene>
<protein>
    <submittedName>
        <fullName evidence="1">Sugar lactone lactonase YvrE</fullName>
    </submittedName>
</protein>
<proteinExistence type="predicted"/>
<name>A0A7W9GGZ0_9ACTN</name>
<dbReference type="EMBL" id="JACHMB010000001">
    <property type="protein sequence ID" value="MBB5783411.1"/>
    <property type="molecule type" value="Genomic_DNA"/>
</dbReference>
<evidence type="ECO:0000313" key="1">
    <source>
        <dbReference type="EMBL" id="MBB5783411.1"/>
    </source>
</evidence>
<comment type="caution">
    <text evidence="1">The sequence shown here is derived from an EMBL/GenBank/DDBJ whole genome shotgun (WGS) entry which is preliminary data.</text>
</comment>
<dbReference type="RefSeq" id="WP_221519973.1">
    <property type="nucleotide sequence ID" value="NZ_JACHMB010000001.1"/>
</dbReference>